<evidence type="ECO:0000313" key="4">
    <source>
        <dbReference type="Proteomes" id="UP000184120"/>
    </source>
</evidence>
<dbReference type="EMBL" id="FRBH01000002">
    <property type="protein sequence ID" value="SHK63552.1"/>
    <property type="molecule type" value="Genomic_DNA"/>
</dbReference>
<keyword evidence="5" id="KW-1185">Reference proteome</keyword>
<organism evidence="3 4">
    <name type="scientific">Chishuiella changwenlii</name>
    <dbReference type="NCBI Taxonomy" id="1434701"/>
    <lineage>
        <taxon>Bacteria</taxon>
        <taxon>Pseudomonadati</taxon>
        <taxon>Bacteroidota</taxon>
        <taxon>Flavobacteriia</taxon>
        <taxon>Flavobacteriales</taxon>
        <taxon>Weeksellaceae</taxon>
        <taxon>Chishuiella</taxon>
    </lineage>
</organism>
<dbReference type="Proteomes" id="UP000184120">
    <property type="component" value="Unassembled WGS sequence"/>
</dbReference>
<accession>A0A1M6U2Q8</accession>
<reference evidence="3" key="3">
    <citation type="submission" date="2016-11" db="EMBL/GenBank/DDBJ databases">
        <authorList>
            <person name="Jaros S."/>
            <person name="Januszkiewicz K."/>
            <person name="Wedrychowicz H."/>
        </authorList>
    </citation>
    <scope>NUCLEOTIDE SEQUENCE [LARGE SCALE GENOMIC DNA]</scope>
    <source>
        <strain evidence="3">DSM 27989</strain>
    </source>
</reference>
<evidence type="ECO:0000313" key="5">
    <source>
        <dbReference type="Proteomes" id="UP000650994"/>
    </source>
</evidence>
<sequence length="800" mass="94157">MKNSITISLLLLSSIIIKAQDTIYFDKNWEVTTKDNHSFYRPFPLKKLGNLFLLRDFYKNGTLQMQGYLLDENNENSYVGDIFWYDKNGLDESEVQYYNKTITKELIYYFNDNTIWKKVNYNKDGEKNKIEVFYKNKPLYTGTIDNNKDYKGIFAKSLRDNYYIDSTPEPETVVNPPVSIVVPPPMTYGQNVEEPKLAEAYKTIIYWQNGKKAEETIYGIDEYNVHKKLRKIVWDKNEKLLLSLDLSKSDLPSNYTELSYYTTNDFARNINNEKIYRNSQLVESKFYTIDGQLKAVEKYADGELIEKNNLLTKRKSLYKNGQPWDGEFEKNIGQNLLTFELKNGVKINQEVVKNNDKIIYKGDYKNGTPWNGLFLVERDYDIELLRYENGILNGIQKVFMNYYDDLIEEYEMKNGVREGFRKQYKDGKLINESVYKNNRIVNGVVSDKDVKNVYADGKIVEKIYSSDYSDEIKRKEKYIDGKLASIDYYNFSIKDNEQEFYQGKFKNQQPYEGYFLNDSLISDFPLVNFYKNGQLTTQYSYDFLDKMDNYQHYMFDIKSSFINGKISDGSLFKMIGNTAIIKEEYKNKQLIKFDLNLFAMHYFNRISFASKNNEIIVSELQSPFTIRIKAGKKDNLEAGLYDKDKLIYSNSNTNTIKEGSPNSVTIYYLENDKLKKYHFIPPQFEDDIKPESDFMFKILGAIPTKIENKKNTLHTILQGIENYVMRKTGYDSEENYFNFPFKEKDIVTYSDYNDKGEKQSGLFIQEKSDKSFLIEMYKNGKKVSSEHVQSIEELLEYSRK</sequence>
<name>A0A1M6U2Q8_9FLAO</name>
<keyword evidence="1" id="KW-0732">Signal</keyword>
<gene>
    <name evidence="2" type="ORF">GCM10010984_27420</name>
    <name evidence="3" type="ORF">SAMN05443634_102189</name>
</gene>
<dbReference type="EMBL" id="BMFL01000021">
    <property type="protein sequence ID" value="GGF08808.1"/>
    <property type="molecule type" value="Genomic_DNA"/>
</dbReference>
<reference evidence="2" key="1">
    <citation type="journal article" date="2014" name="Int. J. Syst. Evol. Microbiol.">
        <title>Complete genome of a new Firmicutes species belonging to the dominant human colonic microbiota ('Ruminococcus bicirculans') reveals two chromosomes and a selective capacity to utilize plant glucans.</title>
        <authorList>
            <consortium name="NISC Comparative Sequencing Program"/>
            <person name="Wegmann U."/>
            <person name="Louis P."/>
            <person name="Goesmann A."/>
            <person name="Henrissat B."/>
            <person name="Duncan S.H."/>
            <person name="Flint H.J."/>
        </authorList>
    </citation>
    <scope>NUCLEOTIDE SEQUENCE</scope>
    <source>
        <strain evidence="2">CGMCC 1.12707</strain>
    </source>
</reference>
<evidence type="ECO:0000313" key="3">
    <source>
        <dbReference type="EMBL" id="SHK63552.1"/>
    </source>
</evidence>
<protein>
    <recommendedName>
        <fullName evidence="6">Antitoxin component YwqK of the YwqJK toxin-antitoxin module</fullName>
    </recommendedName>
</protein>
<reference evidence="5" key="4">
    <citation type="journal article" date="2019" name="Int. J. Syst. Evol. Microbiol.">
        <title>The Global Catalogue of Microorganisms (GCM) 10K type strain sequencing project: providing services to taxonomists for standard genome sequencing and annotation.</title>
        <authorList>
            <consortium name="The Broad Institute Genomics Platform"/>
            <consortium name="The Broad Institute Genome Sequencing Center for Infectious Disease"/>
            <person name="Wu L."/>
            <person name="Ma J."/>
        </authorList>
    </citation>
    <scope>NUCLEOTIDE SEQUENCE [LARGE SCALE GENOMIC DNA]</scope>
    <source>
        <strain evidence="5">CGMCC 1.12707</strain>
    </source>
</reference>
<feature type="signal peptide" evidence="1">
    <location>
        <begin position="1"/>
        <end position="19"/>
    </location>
</feature>
<feature type="chain" id="PRO_5013020032" description="Antitoxin component YwqK of the YwqJK toxin-antitoxin module" evidence="1">
    <location>
        <begin position="20"/>
        <end position="800"/>
    </location>
</feature>
<dbReference type="Proteomes" id="UP000650994">
    <property type="component" value="Unassembled WGS sequence"/>
</dbReference>
<dbReference type="RefSeq" id="WP_072929570.1">
    <property type="nucleotide sequence ID" value="NZ_BMFL01000021.1"/>
</dbReference>
<reference evidence="4" key="2">
    <citation type="submission" date="2016-11" db="EMBL/GenBank/DDBJ databases">
        <authorList>
            <person name="Varghese N."/>
            <person name="Submissions S."/>
        </authorList>
    </citation>
    <scope>NUCLEOTIDE SEQUENCE [LARGE SCALE GENOMIC DNA]</scope>
    <source>
        <strain evidence="4">DSM 27989</strain>
    </source>
</reference>
<evidence type="ECO:0008006" key="6">
    <source>
        <dbReference type="Google" id="ProtNLM"/>
    </source>
</evidence>
<dbReference type="OrthoDB" id="830908at2"/>
<evidence type="ECO:0000313" key="2">
    <source>
        <dbReference type="EMBL" id="GGF08808.1"/>
    </source>
</evidence>
<evidence type="ECO:0000256" key="1">
    <source>
        <dbReference type="SAM" id="SignalP"/>
    </source>
</evidence>
<dbReference type="AlphaFoldDB" id="A0A1M6U2Q8"/>
<reference evidence="2" key="5">
    <citation type="submission" date="2024-05" db="EMBL/GenBank/DDBJ databases">
        <authorList>
            <person name="Sun Q."/>
            <person name="Zhou Y."/>
        </authorList>
    </citation>
    <scope>NUCLEOTIDE SEQUENCE</scope>
    <source>
        <strain evidence="2">CGMCC 1.12707</strain>
    </source>
</reference>
<dbReference type="STRING" id="1434701.SAMN05443634_102189"/>
<proteinExistence type="predicted"/>